<feature type="region of interest" description="Disordered" evidence="7">
    <location>
        <begin position="483"/>
        <end position="539"/>
    </location>
</feature>
<dbReference type="GO" id="GO:0008173">
    <property type="term" value="F:RNA methyltransferase activity"/>
    <property type="evidence" value="ECO:0007669"/>
    <property type="project" value="InterPro"/>
</dbReference>
<dbReference type="OrthoDB" id="435282at2759"/>
<feature type="binding site" evidence="5">
    <location>
        <position position="843"/>
    </location>
    <ligand>
        <name>S-adenosyl-L-methionine</name>
        <dbReference type="ChEBI" id="CHEBI:59789"/>
    </ligand>
</feature>
<dbReference type="Pfam" id="PF01189">
    <property type="entry name" value="Methyltr_RsmB-F"/>
    <property type="match status" value="1"/>
</dbReference>
<keyword evidence="4 5" id="KW-0694">RNA-binding</keyword>
<evidence type="ECO:0000256" key="1">
    <source>
        <dbReference type="ARBA" id="ARBA00022603"/>
    </source>
</evidence>
<name>A0A1X7V4K8_AMPQE</name>
<keyword evidence="6" id="KW-0175">Coiled coil</keyword>
<feature type="active site" description="Nucleophile" evidence="5">
    <location>
        <position position="912"/>
    </location>
</feature>
<dbReference type="GO" id="GO:0003723">
    <property type="term" value="F:RNA binding"/>
    <property type="evidence" value="ECO:0007669"/>
    <property type="project" value="UniProtKB-UniRule"/>
</dbReference>
<dbReference type="InterPro" id="IPR023267">
    <property type="entry name" value="RCMT"/>
</dbReference>
<evidence type="ECO:0000256" key="5">
    <source>
        <dbReference type="PROSITE-ProRule" id="PRU01023"/>
    </source>
</evidence>
<proteinExistence type="inferred from homology"/>
<dbReference type="Pfam" id="PF21153">
    <property type="entry name" value="NSUN5_N"/>
    <property type="match status" value="1"/>
</dbReference>
<dbReference type="Gene3D" id="3.30.70.1170">
    <property type="entry name" value="Sun protein, domain 3"/>
    <property type="match status" value="1"/>
</dbReference>
<dbReference type="InterPro" id="IPR029063">
    <property type="entry name" value="SAM-dependent_MTases_sf"/>
</dbReference>
<dbReference type="PRINTS" id="PR02008">
    <property type="entry name" value="RCMTFAMILY"/>
</dbReference>
<feature type="binding site" evidence="5">
    <location>
        <position position="861"/>
    </location>
    <ligand>
        <name>S-adenosyl-L-methionine</name>
        <dbReference type="ChEBI" id="CHEBI:59789"/>
    </ligand>
</feature>
<evidence type="ECO:0000259" key="8">
    <source>
        <dbReference type="PROSITE" id="PS51686"/>
    </source>
</evidence>
<feature type="binding site" evidence="5">
    <location>
        <begin position="792"/>
        <end position="798"/>
    </location>
    <ligand>
        <name>S-adenosyl-L-methionine</name>
        <dbReference type="ChEBI" id="CHEBI:59789"/>
    </ligand>
</feature>
<dbReference type="InParanoid" id="A0A1X7V4K8"/>
<evidence type="ECO:0000256" key="4">
    <source>
        <dbReference type="ARBA" id="ARBA00022884"/>
    </source>
</evidence>
<feature type="compositionally biased region" description="Pro residues" evidence="7">
    <location>
        <begin position="520"/>
        <end position="533"/>
    </location>
</feature>
<feature type="region of interest" description="Disordered" evidence="7">
    <location>
        <begin position="122"/>
        <end position="154"/>
    </location>
</feature>
<reference evidence="9" key="1">
    <citation type="submission" date="2017-05" db="UniProtKB">
        <authorList>
            <consortium name="EnsemblMetazoa"/>
        </authorList>
    </citation>
    <scope>IDENTIFICATION</scope>
</reference>
<dbReference type="PANTHER" id="PTHR22807:SF4">
    <property type="entry name" value="28S RRNA (CYTOSINE-C(5))-METHYLTRANSFERASE"/>
    <property type="match status" value="1"/>
</dbReference>
<keyword evidence="1 5" id="KW-0489">Methyltransferase</keyword>
<accession>A0A1X7V4K8</accession>
<keyword evidence="2 5" id="KW-0808">Transferase</keyword>
<dbReference type="GO" id="GO:0070475">
    <property type="term" value="P:rRNA base methylation"/>
    <property type="evidence" value="ECO:0007669"/>
    <property type="project" value="TreeGrafter"/>
</dbReference>
<evidence type="ECO:0000256" key="2">
    <source>
        <dbReference type="ARBA" id="ARBA00022679"/>
    </source>
</evidence>
<evidence type="ECO:0000313" key="9">
    <source>
        <dbReference type="EnsemblMetazoa" id="Aqu2.1.34933_001"/>
    </source>
</evidence>
<evidence type="ECO:0000256" key="6">
    <source>
        <dbReference type="SAM" id="Coils"/>
    </source>
</evidence>
<feature type="compositionally biased region" description="Basic and acidic residues" evidence="7">
    <location>
        <begin position="129"/>
        <end position="147"/>
    </location>
</feature>
<evidence type="ECO:0000256" key="3">
    <source>
        <dbReference type="ARBA" id="ARBA00022691"/>
    </source>
</evidence>
<dbReference type="PANTHER" id="PTHR22807">
    <property type="entry name" value="NOP2 YEAST -RELATED NOL1/NOP2/FMU SUN DOMAIN-CONTAINING"/>
    <property type="match status" value="1"/>
</dbReference>
<protein>
    <recommendedName>
        <fullName evidence="8">SAM-dependent MTase RsmB/NOP-type domain-containing protein</fullName>
    </recommendedName>
</protein>
<dbReference type="InterPro" id="IPR049561">
    <property type="entry name" value="NSUN5_7_fdxn-like"/>
</dbReference>
<dbReference type="GO" id="GO:0005730">
    <property type="term" value="C:nucleolus"/>
    <property type="evidence" value="ECO:0007669"/>
    <property type="project" value="TreeGrafter"/>
</dbReference>
<sequence length="979" mass="110221">MPVVARSSVRADWLLMAGLMSAAQVLRNVYTESLAPFSSIISLAECLAEKSYISTDTIDRVTLLEEEGTIGVNQGKEIIVDILVTLGPAKVADVKKALREFGKSNKKKTTSLEKLDIKLPPSLAPVENGVDKETRKDTEPRTRERESKRSRKAPKNEFEDFARLLYILVRKLSSGYEKSETLRSRLTWFDCDAASSSIKQYFDEELCDVSGSSVHTVSLIKLLDSFKHLTEKMKDKRKESDENVTLLSKELEVKETKIQEILEVNDQWREECEELRAKLKSLRAPATRTVDDLELSEVQEQFDQLKQESSAREEEFKFLICEKESIEERMSEVTNERDTLISELSELEAECKELESAKELLKTENEELKNDIAQKDDRIANMKLNLQTKEPTIREMTILLENNRKLQSELESAKTSLEEEKASFCTILQNLKAERASLTQEKEREKAQIETEKQSLENKVATLKDEMLALRTYIKDLEANKNKKGRSEIVVPSHLASRVEERGRGSKASGTSRLMETGRDPPPPSPPSSPPPLSFSSQQRVCPGCSKVLKNLSDKEFGPIMNPAIYSLYHDTARLIDELEAKKGSLKSLAFKTKGLSLPRKKALFVLAEKTIQKQTVLSQVIKESKLLEKTTKLTQSLSLVILYELFFGQEKLTIKGPLTRSVLKHSVLLRQIFNKVSKDSPSDSTSSELPRYVRLNALKCASPVELTNELVKLGLKEVPFNKDIQFILKDKGNDWYFKDDLIPDLYVLPYSVKLTNTSLYTSGKIILQDKSSCIASYVLSPPPGASVIDACAAPGSKTSHIAAAMKNTGSIHAFDRDKKRCDAMKALLRKYNVTCVTVSNMDFLKVCPEDYSNVQYILVDPSCSGSGIIRRQEIHSSVSPQRLTSLSRFQSMILKHALSFPSVKRVVYSTCSIHPEENEGVVSEALSAHKDQFKLVHILPDWTNRGLAEYEGGSCCVRVIPSEDFCQGFFVASFERID</sequence>
<feature type="binding site" evidence="5">
    <location>
        <position position="816"/>
    </location>
    <ligand>
        <name>S-adenosyl-L-methionine</name>
        <dbReference type="ChEBI" id="CHEBI:59789"/>
    </ligand>
</feature>
<dbReference type="AlphaFoldDB" id="A0A1X7V4K8"/>
<dbReference type="Gene3D" id="3.40.50.150">
    <property type="entry name" value="Vaccinia Virus protein VP39"/>
    <property type="match status" value="1"/>
</dbReference>
<organism evidence="9">
    <name type="scientific">Amphimedon queenslandica</name>
    <name type="common">Sponge</name>
    <dbReference type="NCBI Taxonomy" id="400682"/>
    <lineage>
        <taxon>Eukaryota</taxon>
        <taxon>Metazoa</taxon>
        <taxon>Porifera</taxon>
        <taxon>Demospongiae</taxon>
        <taxon>Heteroscleromorpha</taxon>
        <taxon>Haplosclerida</taxon>
        <taxon>Niphatidae</taxon>
        <taxon>Amphimedon</taxon>
    </lineage>
</organism>
<dbReference type="EnsemblMetazoa" id="Aqu2.1.34933_001">
    <property type="protein sequence ID" value="Aqu2.1.34933_001"/>
    <property type="gene ID" value="Aqu2.1.34933"/>
</dbReference>
<dbReference type="STRING" id="400682.A0A1X7V4K8"/>
<dbReference type="InterPro" id="IPR001678">
    <property type="entry name" value="MeTrfase_RsmB-F_NOP2_dom"/>
</dbReference>
<dbReference type="Pfam" id="PF21148">
    <property type="entry name" value="NSUN5_fdxn-like"/>
    <property type="match status" value="1"/>
</dbReference>
<feature type="coiled-coil region" evidence="6">
    <location>
        <begin position="251"/>
        <end position="480"/>
    </location>
</feature>
<dbReference type="PROSITE" id="PS51686">
    <property type="entry name" value="SAM_MT_RSMB_NOP"/>
    <property type="match status" value="1"/>
</dbReference>
<dbReference type="Gene3D" id="1.10.287.1490">
    <property type="match status" value="1"/>
</dbReference>
<dbReference type="SUPFAM" id="SSF53335">
    <property type="entry name" value="S-adenosyl-L-methionine-dependent methyltransferases"/>
    <property type="match status" value="1"/>
</dbReference>
<keyword evidence="3 5" id="KW-0949">S-adenosyl-L-methionine</keyword>
<dbReference type="InterPro" id="IPR049560">
    <property type="entry name" value="MeTrfase_RsmB-F_NOP2_cat"/>
</dbReference>
<evidence type="ECO:0000256" key="7">
    <source>
        <dbReference type="SAM" id="MobiDB-lite"/>
    </source>
</evidence>
<feature type="domain" description="SAM-dependent MTase RsmB/NOP-type" evidence="8">
    <location>
        <begin position="682"/>
        <end position="978"/>
    </location>
</feature>
<dbReference type="InterPro" id="IPR048889">
    <property type="entry name" value="NSUN5_RCM1_N"/>
</dbReference>
<comment type="similarity">
    <text evidence="5">Belongs to the class I-like SAM-binding methyltransferase superfamily. RsmB/NOP family.</text>
</comment>